<proteinExistence type="predicted"/>
<feature type="region of interest" description="Disordered" evidence="1">
    <location>
        <begin position="62"/>
        <end position="96"/>
    </location>
</feature>
<feature type="compositionally biased region" description="Basic and acidic residues" evidence="1">
    <location>
        <begin position="69"/>
        <end position="94"/>
    </location>
</feature>
<comment type="caution">
    <text evidence="2">The sequence shown here is derived from an EMBL/GenBank/DDBJ whole genome shotgun (WGS) entry which is preliminary data.</text>
</comment>
<evidence type="ECO:0000313" key="2">
    <source>
        <dbReference type="EMBL" id="MPM63310.1"/>
    </source>
</evidence>
<reference evidence="2" key="1">
    <citation type="submission" date="2019-08" db="EMBL/GenBank/DDBJ databases">
        <authorList>
            <person name="Kucharzyk K."/>
            <person name="Murdoch R.W."/>
            <person name="Higgins S."/>
            <person name="Loffler F."/>
        </authorList>
    </citation>
    <scope>NUCLEOTIDE SEQUENCE</scope>
</reference>
<gene>
    <name evidence="2" type="ORF">SDC9_110190</name>
</gene>
<organism evidence="2">
    <name type="scientific">bioreactor metagenome</name>
    <dbReference type="NCBI Taxonomy" id="1076179"/>
    <lineage>
        <taxon>unclassified sequences</taxon>
        <taxon>metagenomes</taxon>
        <taxon>ecological metagenomes</taxon>
    </lineage>
</organism>
<sequence length="322" mass="36187">MTVLGLVIVLEDLSHRITRAFAHLAVDAADILADDAEREERDAADDELGGLECLFEEELPGADAEEEAAGEHIKEQQKGDHREQHAGHRHELQRHERKARHQVEIEAYQLEESVLGFSKLALAVRDGYLYGVDGELLRERGDEGRRFLTVVDDVDDAPVIAAQHAAVVAYFKLRDAVGELVDELRGDLAEDRVPAADAVRADDVVPLVHLFDDVRYLRGRVLQVGVERDDLAAARVVEARHDRHVLSEIRAEVDHAHLRVKPVKVVKYPHRRVAAAVVDENHLEASPEVLHHGPKLLEELVQRFLLIVGGDDDRDLNRLRRL</sequence>
<accession>A0A645BCW7</accession>
<dbReference type="EMBL" id="VSSQ01019336">
    <property type="protein sequence ID" value="MPM63310.1"/>
    <property type="molecule type" value="Genomic_DNA"/>
</dbReference>
<name>A0A645BCW7_9ZZZZ</name>
<dbReference type="AlphaFoldDB" id="A0A645BCW7"/>
<evidence type="ECO:0000256" key="1">
    <source>
        <dbReference type="SAM" id="MobiDB-lite"/>
    </source>
</evidence>
<protein>
    <submittedName>
        <fullName evidence="2">Uncharacterized protein</fullName>
    </submittedName>
</protein>